<evidence type="ECO:0000313" key="8">
    <source>
        <dbReference type="Proteomes" id="UP000236327"/>
    </source>
</evidence>
<dbReference type="PANTHER" id="PTHR30136:SF24">
    <property type="entry name" value="HTH-TYPE TRANSCRIPTIONAL REPRESSOR ALLR"/>
    <property type="match status" value="1"/>
</dbReference>
<name>A0A2K2FUK0_9SPHN</name>
<dbReference type="GO" id="GO:0003677">
    <property type="term" value="F:DNA binding"/>
    <property type="evidence" value="ECO:0007669"/>
    <property type="project" value="UniProtKB-KW"/>
</dbReference>
<dbReference type="SMART" id="SM00346">
    <property type="entry name" value="HTH_ICLR"/>
    <property type="match status" value="1"/>
</dbReference>
<gene>
    <name evidence="7" type="ORF">A8V01_08565</name>
</gene>
<feature type="domain" description="IclR-ED" evidence="6">
    <location>
        <begin position="94"/>
        <end position="285"/>
    </location>
</feature>
<dbReference type="GO" id="GO:0045892">
    <property type="term" value="P:negative regulation of DNA-templated transcription"/>
    <property type="evidence" value="ECO:0007669"/>
    <property type="project" value="TreeGrafter"/>
</dbReference>
<dbReference type="Proteomes" id="UP000236327">
    <property type="component" value="Unassembled WGS sequence"/>
</dbReference>
<feature type="compositionally biased region" description="Low complexity" evidence="4">
    <location>
        <begin position="1"/>
        <end position="17"/>
    </location>
</feature>
<keyword evidence="1" id="KW-0805">Transcription regulation</keyword>
<evidence type="ECO:0000259" key="6">
    <source>
        <dbReference type="PROSITE" id="PS51078"/>
    </source>
</evidence>
<feature type="region of interest" description="Disordered" evidence="4">
    <location>
        <begin position="1"/>
        <end position="34"/>
    </location>
</feature>
<evidence type="ECO:0000313" key="7">
    <source>
        <dbReference type="EMBL" id="PNU02434.1"/>
    </source>
</evidence>
<feature type="domain" description="HTH iclR-type" evidence="5">
    <location>
        <begin position="33"/>
        <end position="93"/>
    </location>
</feature>
<dbReference type="SUPFAM" id="SSF46785">
    <property type="entry name" value="Winged helix' DNA-binding domain"/>
    <property type="match status" value="1"/>
</dbReference>
<dbReference type="Gene3D" id="1.10.10.10">
    <property type="entry name" value="Winged helix-like DNA-binding domain superfamily/Winged helix DNA-binding domain"/>
    <property type="match status" value="1"/>
</dbReference>
<organism evidence="7 8">
    <name type="scientific">Novosphingobium guangzhouense</name>
    <dbReference type="NCBI Taxonomy" id="1850347"/>
    <lineage>
        <taxon>Bacteria</taxon>
        <taxon>Pseudomonadati</taxon>
        <taxon>Pseudomonadota</taxon>
        <taxon>Alphaproteobacteria</taxon>
        <taxon>Sphingomonadales</taxon>
        <taxon>Sphingomonadaceae</taxon>
        <taxon>Novosphingobium</taxon>
    </lineage>
</organism>
<dbReference type="OrthoDB" id="6811967at2"/>
<evidence type="ECO:0000256" key="3">
    <source>
        <dbReference type="ARBA" id="ARBA00023163"/>
    </source>
</evidence>
<dbReference type="InterPro" id="IPR014757">
    <property type="entry name" value="Tscrpt_reg_IclR_C"/>
</dbReference>
<evidence type="ECO:0000256" key="2">
    <source>
        <dbReference type="ARBA" id="ARBA00023125"/>
    </source>
</evidence>
<evidence type="ECO:0000256" key="4">
    <source>
        <dbReference type="SAM" id="MobiDB-lite"/>
    </source>
</evidence>
<dbReference type="GO" id="GO:0003700">
    <property type="term" value="F:DNA-binding transcription factor activity"/>
    <property type="evidence" value="ECO:0007669"/>
    <property type="project" value="TreeGrafter"/>
</dbReference>
<dbReference type="PANTHER" id="PTHR30136">
    <property type="entry name" value="HELIX-TURN-HELIX TRANSCRIPTIONAL REGULATOR, ICLR FAMILY"/>
    <property type="match status" value="1"/>
</dbReference>
<keyword evidence="8" id="KW-1185">Reference proteome</keyword>
<dbReference type="Gene3D" id="3.30.450.40">
    <property type="match status" value="1"/>
</dbReference>
<dbReference type="Pfam" id="PF01614">
    <property type="entry name" value="IclR_C"/>
    <property type="match status" value="1"/>
</dbReference>
<reference evidence="7 8" key="1">
    <citation type="submission" date="2016-05" db="EMBL/GenBank/DDBJ databases">
        <title>Complete genome sequence of Novosphingobium guangzhouense SA925(T).</title>
        <authorList>
            <person name="Sha S."/>
        </authorList>
    </citation>
    <scope>NUCLEOTIDE SEQUENCE [LARGE SCALE GENOMIC DNA]</scope>
    <source>
        <strain evidence="7 8">SA925</strain>
    </source>
</reference>
<dbReference type="InterPro" id="IPR050707">
    <property type="entry name" value="HTH_MetabolicPath_Reg"/>
</dbReference>
<dbReference type="PROSITE" id="PS51077">
    <property type="entry name" value="HTH_ICLR"/>
    <property type="match status" value="1"/>
</dbReference>
<evidence type="ECO:0000256" key="1">
    <source>
        <dbReference type="ARBA" id="ARBA00023015"/>
    </source>
</evidence>
<protein>
    <submittedName>
        <fullName evidence="7">Transcriptional regulator</fullName>
    </submittedName>
</protein>
<dbReference type="AlphaFoldDB" id="A0A2K2FUK0"/>
<evidence type="ECO:0000259" key="5">
    <source>
        <dbReference type="PROSITE" id="PS51077"/>
    </source>
</evidence>
<accession>A0A2K2FUK0</accession>
<dbReference type="InterPro" id="IPR036390">
    <property type="entry name" value="WH_DNA-bd_sf"/>
</dbReference>
<dbReference type="SUPFAM" id="SSF55781">
    <property type="entry name" value="GAF domain-like"/>
    <property type="match status" value="1"/>
</dbReference>
<dbReference type="InterPro" id="IPR029016">
    <property type="entry name" value="GAF-like_dom_sf"/>
</dbReference>
<keyword evidence="3" id="KW-0804">Transcription</keyword>
<dbReference type="InterPro" id="IPR005471">
    <property type="entry name" value="Tscrpt_reg_IclR_N"/>
</dbReference>
<keyword evidence="2" id="KW-0238">DNA-binding</keyword>
<proteinExistence type="predicted"/>
<comment type="caution">
    <text evidence="7">The sequence shown here is derived from an EMBL/GenBank/DDBJ whole genome shotgun (WGS) entry which is preliminary data.</text>
</comment>
<dbReference type="PROSITE" id="PS51078">
    <property type="entry name" value="ICLR_ED"/>
    <property type="match status" value="1"/>
</dbReference>
<dbReference type="EMBL" id="LYMM01000073">
    <property type="protein sequence ID" value="PNU02434.1"/>
    <property type="molecule type" value="Genomic_DNA"/>
</dbReference>
<dbReference type="InterPro" id="IPR036388">
    <property type="entry name" value="WH-like_DNA-bd_sf"/>
</dbReference>
<sequence>MRGSSRGRLSRISSEGGVMDDAEKDGERRSGSPQSVTRVIRLLEALCISSDPVSLADLSRRLKTPKSSLAALLRGLADEDLVVATEGAWRLGPGAFGLGSALTEARRRLQSSDLVREGMRRLCARSGETVLLAVGDHGAGDSGDMVTYVDMVESSNVVRYSVSVGDRRPFYATSAGRALLSTCSPAAVDAYLARVALRPLAPGTEVDQAALARAVDLVRVQGHAQTVDQAAEGVTGTAAVVRDAAGGVVGALVIAAPSARAAARLDELAALVRDEAAAISRSLGFR</sequence>
<dbReference type="Pfam" id="PF09339">
    <property type="entry name" value="HTH_IclR"/>
    <property type="match status" value="1"/>
</dbReference>